<evidence type="ECO:0000313" key="8">
    <source>
        <dbReference type="EMBL" id="KAF2903931.1"/>
    </source>
</evidence>
<proteinExistence type="predicted"/>
<keyword evidence="6" id="KW-0175">Coiled coil</keyword>
<dbReference type="PANTHER" id="PTHR13438">
    <property type="entry name" value="AMINOACYL TRNA SYNTHASE COMPLEX-INTERACTING MULTIFUNCTIONAL PROTEIN"/>
    <property type="match status" value="1"/>
</dbReference>
<evidence type="ECO:0000256" key="3">
    <source>
        <dbReference type="ARBA" id="ARBA00022490"/>
    </source>
</evidence>
<dbReference type="GO" id="GO:0005829">
    <property type="term" value="C:cytosol"/>
    <property type="evidence" value="ECO:0007669"/>
    <property type="project" value="UniProtKB-SubCell"/>
</dbReference>
<evidence type="ECO:0000256" key="6">
    <source>
        <dbReference type="SAM" id="Coils"/>
    </source>
</evidence>
<dbReference type="EMBL" id="VTPC01000899">
    <property type="protein sequence ID" value="KAF2903931.1"/>
    <property type="molecule type" value="Genomic_DNA"/>
</dbReference>
<evidence type="ECO:0000313" key="9">
    <source>
        <dbReference type="Proteomes" id="UP000801492"/>
    </source>
</evidence>
<evidence type="ECO:0000256" key="1">
    <source>
        <dbReference type="ARBA" id="ARBA00004123"/>
    </source>
</evidence>
<dbReference type="OrthoDB" id="424586at2759"/>
<gene>
    <name evidence="8" type="ORF">ILUMI_02246</name>
</gene>
<dbReference type="InterPro" id="IPR042360">
    <property type="entry name" value="AIMP2"/>
</dbReference>
<dbReference type="Proteomes" id="UP000801492">
    <property type="component" value="Unassembled WGS sequence"/>
</dbReference>
<dbReference type="Gene3D" id="1.20.1050.130">
    <property type="match status" value="1"/>
</dbReference>
<keyword evidence="4" id="KW-0648">Protein biosynthesis</keyword>
<dbReference type="InterPro" id="IPR041503">
    <property type="entry name" value="AIMP2_thioredoxin"/>
</dbReference>
<accession>A0A8K0GLI6</accession>
<protein>
    <recommendedName>
        <fullName evidence="7">AIMP2 thioredoxin-like domain-containing protein</fullName>
    </recommendedName>
</protein>
<reference evidence="8" key="1">
    <citation type="submission" date="2019-08" db="EMBL/GenBank/DDBJ databases">
        <title>The genome of the North American firefly Photinus pyralis.</title>
        <authorList>
            <consortium name="Photinus pyralis genome working group"/>
            <person name="Fallon T.R."/>
            <person name="Sander Lower S.E."/>
            <person name="Weng J.-K."/>
        </authorList>
    </citation>
    <scope>NUCLEOTIDE SEQUENCE</scope>
    <source>
        <strain evidence="8">TRF0915ILg1</strain>
        <tissue evidence="8">Whole body</tissue>
    </source>
</reference>
<keyword evidence="3" id="KW-0963">Cytoplasm</keyword>
<feature type="coiled-coil region" evidence="6">
    <location>
        <begin position="72"/>
        <end position="106"/>
    </location>
</feature>
<name>A0A8K0GLI6_IGNLU</name>
<feature type="domain" description="AIMP2 thioredoxin-like" evidence="7">
    <location>
        <begin position="126"/>
        <end position="211"/>
    </location>
</feature>
<dbReference type="InterPro" id="IPR036282">
    <property type="entry name" value="Glutathione-S-Trfase_C_sf"/>
</dbReference>
<dbReference type="Pfam" id="PF18569">
    <property type="entry name" value="Thioredoxin_16"/>
    <property type="match status" value="1"/>
</dbReference>
<evidence type="ECO:0000256" key="4">
    <source>
        <dbReference type="ARBA" id="ARBA00022917"/>
    </source>
</evidence>
<evidence type="ECO:0000256" key="2">
    <source>
        <dbReference type="ARBA" id="ARBA00004514"/>
    </source>
</evidence>
<organism evidence="8 9">
    <name type="scientific">Ignelater luminosus</name>
    <name type="common">Cucubano</name>
    <name type="synonym">Pyrophorus luminosus</name>
    <dbReference type="NCBI Taxonomy" id="2038154"/>
    <lineage>
        <taxon>Eukaryota</taxon>
        <taxon>Metazoa</taxon>
        <taxon>Ecdysozoa</taxon>
        <taxon>Arthropoda</taxon>
        <taxon>Hexapoda</taxon>
        <taxon>Insecta</taxon>
        <taxon>Pterygota</taxon>
        <taxon>Neoptera</taxon>
        <taxon>Endopterygota</taxon>
        <taxon>Coleoptera</taxon>
        <taxon>Polyphaga</taxon>
        <taxon>Elateriformia</taxon>
        <taxon>Elateroidea</taxon>
        <taxon>Elateridae</taxon>
        <taxon>Agrypninae</taxon>
        <taxon>Pyrophorini</taxon>
        <taxon>Ignelater</taxon>
    </lineage>
</organism>
<dbReference type="GO" id="GO:0006412">
    <property type="term" value="P:translation"/>
    <property type="evidence" value="ECO:0007669"/>
    <property type="project" value="UniProtKB-KW"/>
</dbReference>
<keyword evidence="5" id="KW-0539">Nucleus</keyword>
<dbReference type="GO" id="GO:0017101">
    <property type="term" value="C:aminoacyl-tRNA synthetase multienzyme complex"/>
    <property type="evidence" value="ECO:0007669"/>
    <property type="project" value="InterPro"/>
</dbReference>
<keyword evidence="9" id="KW-1185">Reference proteome</keyword>
<evidence type="ECO:0000256" key="5">
    <source>
        <dbReference type="ARBA" id="ARBA00023242"/>
    </source>
</evidence>
<evidence type="ECO:0000259" key="7">
    <source>
        <dbReference type="Pfam" id="PF18569"/>
    </source>
</evidence>
<sequence>MNGPVKMYRTHQIIRHDFKVQLPECIYKMKNIHATSDETGPLGDHVSPAKKSVDISEQVKQFLKNLQHEPEMTALIERQEKILKQLDELRQQMISLKADLSTREDSIPSKIIETSLVSPCNSVPKMPNIVINASPTHPPYSLLVIQKLWSKFVRLNITTHIHSTVSSVSEKAAALSKTLENYKTDNACQVSVDVRLIWKDVGPNAELIVSQMPIIGEVNILRYFARMNPHCLSYETLENVNEIDSVLDVCYHIVRVNTKTERHTLIQFLNKQLGKSEYLCGRNKFSIADVAASSAIKQVAVNEINQTMTKWLQRCDAVFK</sequence>
<dbReference type="SUPFAM" id="SSF47616">
    <property type="entry name" value="GST C-terminal domain-like"/>
    <property type="match status" value="1"/>
</dbReference>
<dbReference type="GO" id="GO:0005634">
    <property type="term" value="C:nucleus"/>
    <property type="evidence" value="ECO:0007669"/>
    <property type="project" value="UniProtKB-SubCell"/>
</dbReference>
<dbReference type="PANTHER" id="PTHR13438:SF2">
    <property type="entry name" value="AMINOACYL TRNA SYNTHASE COMPLEX-INTERACTING MULTIFUNCTIONAL PROTEIN 2"/>
    <property type="match status" value="1"/>
</dbReference>
<comment type="caution">
    <text evidence="8">The sequence shown here is derived from an EMBL/GenBank/DDBJ whole genome shotgun (WGS) entry which is preliminary data.</text>
</comment>
<comment type="subcellular location">
    <subcellularLocation>
        <location evidence="2">Cytoplasm</location>
        <location evidence="2">Cytosol</location>
    </subcellularLocation>
    <subcellularLocation>
        <location evidence="1">Nucleus</location>
    </subcellularLocation>
</comment>
<dbReference type="AlphaFoldDB" id="A0A8K0GLI6"/>